<keyword evidence="6 7" id="KW-0012">Acyltransferase</keyword>
<comment type="caution">
    <text evidence="7">The sequence shown here is derived from an EMBL/GenBank/DDBJ whole genome shotgun (WGS) entry which is preliminary data.</text>
</comment>
<dbReference type="GO" id="GO:0005886">
    <property type="term" value="C:plasma membrane"/>
    <property type="evidence" value="ECO:0007669"/>
    <property type="project" value="UniProtKB-SubCell"/>
</dbReference>
<dbReference type="PANTHER" id="PTHR30606:SF10">
    <property type="entry name" value="PHOSPHATIDYLINOSITOL MANNOSIDE ACYLTRANSFERASE"/>
    <property type="match status" value="1"/>
</dbReference>
<dbReference type="InterPro" id="IPR004960">
    <property type="entry name" value="LipA_acyltrans"/>
</dbReference>
<sequence>MKDFWPNALFALMRGLSFFPLRLHYCCARFTAWIIGNVVGYRKEVIDTNLRAAMPCLGDGERRRLEKDYYRYIADLVAEFVWCVGKSGDRLSRKGFVRVENPEILKKLHSKGRGVMVLCSHSGNWEMLPAAVDLYTASGEFVKSDFATTYKRLRNDFWEAVTIKARTYGKCSPSQFIDSRGILRYMVKHRDEGKIYHFLVDQYPYGTATPYYIGEFFGLPTDAIMGAANLAERFAMPVVYLHNFRKSRGRYVMVPEEICGDASAMGAEAVMKRYFEMLEADVKQYPCNWLWSHKRWKNIAGLYPPRKKKN</sequence>
<dbReference type="Proteomes" id="UP000823597">
    <property type="component" value="Unassembled WGS sequence"/>
</dbReference>
<name>A0A9D9I4B2_9BACT</name>
<evidence type="ECO:0000256" key="2">
    <source>
        <dbReference type="ARBA" id="ARBA00022475"/>
    </source>
</evidence>
<gene>
    <name evidence="7" type="ORF">IAB93_05245</name>
</gene>
<protein>
    <submittedName>
        <fullName evidence="7">Lysophospholipid acyltransferase family protein</fullName>
    </submittedName>
</protein>
<accession>A0A9D9I4B2</accession>
<keyword evidence="3" id="KW-0997">Cell inner membrane</keyword>
<evidence type="ECO:0000256" key="5">
    <source>
        <dbReference type="ARBA" id="ARBA00023136"/>
    </source>
</evidence>
<dbReference type="CDD" id="cd07984">
    <property type="entry name" value="LPLAT_LABLAT-like"/>
    <property type="match status" value="1"/>
</dbReference>
<evidence type="ECO:0000256" key="4">
    <source>
        <dbReference type="ARBA" id="ARBA00022679"/>
    </source>
</evidence>
<comment type="subcellular location">
    <subcellularLocation>
        <location evidence="1">Cell inner membrane</location>
    </subcellularLocation>
</comment>
<keyword evidence="4" id="KW-0808">Transferase</keyword>
<reference evidence="7" key="2">
    <citation type="journal article" date="2021" name="PeerJ">
        <title>Extensive microbial diversity within the chicken gut microbiome revealed by metagenomics and culture.</title>
        <authorList>
            <person name="Gilroy R."/>
            <person name="Ravi A."/>
            <person name="Getino M."/>
            <person name="Pursley I."/>
            <person name="Horton D.L."/>
            <person name="Alikhan N.F."/>
            <person name="Baker D."/>
            <person name="Gharbi K."/>
            <person name="Hall N."/>
            <person name="Watson M."/>
            <person name="Adriaenssens E.M."/>
            <person name="Foster-Nyarko E."/>
            <person name="Jarju S."/>
            <person name="Secka A."/>
            <person name="Antonio M."/>
            <person name="Oren A."/>
            <person name="Chaudhuri R.R."/>
            <person name="La Ragione R."/>
            <person name="Hildebrand F."/>
            <person name="Pallen M.J."/>
        </authorList>
    </citation>
    <scope>NUCLEOTIDE SEQUENCE</scope>
    <source>
        <strain evidence="7">10037</strain>
    </source>
</reference>
<organism evidence="7 8">
    <name type="scientific">Candidatus Merdivivens pullistercoris</name>
    <dbReference type="NCBI Taxonomy" id="2840873"/>
    <lineage>
        <taxon>Bacteria</taxon>
        <taxon>Pseudomonadati</taxon>
        <taxon>Bacteroidota</taxon>
        <taxon>Bacteroidia</taxon>
        <taxon>Bacteroidales</taxon>
        <taxon>Muribaculaceae</taxon>
        <taxon>Muribaculaceae incertae sedis</taxon>
        <taxon>Candidatus Merdivivens</taxon>
    </lineage>
</organism>
<dbReference type="PANTHER" id="PTHR30606">
    <property type="entry name" value="LIPID A BIOSYNTHESIS LAUROYL ACYLTRANSFERASE"/>
    <property type="match status" value="1"/>
</dbReference>
<dbReference type="GO" id="GO:0016746">
    <property type="term" value="F:acyltransferase activity"/>
    <property type="evidence" value="ECO:0007669"/>
    <property type="project" value="UniProtKB-KW"/>
</dbReference>
<dbReference type="EMBL" id="JADIME010000054">
    <property type="protein sequence ID" value="MBO8465387.1"/>
    <property type="molecule type" value="Genomic_DNA"/>
</dbReference>
<evidence type="ECO:0000313" key="7">
    <source>
        <dbReference type="EMBL" id="MBO8465387.1"/>
    </source>
</evidence>
<reference evidence="7" key="1">
    <citation type="submission" date="2020-10" db="EMBL/GenBank/DDBJ databases">
        <authorList>
            <person name="Gilroy R."/>
        </authorList>
    </citation>
    <scope>NUCLEOTIDE SEQUENCE</scope>
    <source>
        <strain evidence="7">10037</strain>
    </source>
</reference>
<dbReference type="AlphaFoldDB" id="A0A9D9I4B2"/>
<dbReference type="GO" id="GO:0009247">
    <property type="term" value="P:glycolipid biosynthetic process"/>
    <property type="evidence" value="ECO:0007669"/>
    <property type="project" value="UniProtKB-ARBA"/>
</dbReference>
<evidence type="ECO:0000256" key="1">
    <source>
        <dbReference type="ARBA" id="ARBA00004533"/>
    </source>
</evidence>
<evidence type="ECO:0000256" key="6">
    <source>
        <dbReference type="ARBA" id="ARBA00023315"/>
    </source>
</evidence>
<keyword evidence="5" id="KW-0472">Membrane</keyword>
<keyword evidence="2" id="KW-1003">Cell membrane</keyword>
<dbReference type="Pfam" id="PF03279">
    <property type="entry name" value="Lip_A_acyltrans"/>
    <property type="match status" value="1"/>
</dbReference>
<proteinExistence type="predicted"/>
<evidence type="ECO:0000256" key="3">
    <source>
        <dbReference type="ARBA" id="ARBA00022519"/>
    </source>
</evidence>
<evidence type="ECO:0000313" key="8">
    <source>
        <dbReference type="Proteomes" id="UP000823597"/>
    </source>
</evidence>